<comment type="caution">
    <text evidence="1">The sequence shown here is derived from an EMBL/GenBank/DDBJ whole genome shotgun (WGS) entry which is preliminary data.</text>
</comment>
<dbReference type="EMBL" id="JAHZIK010000005">
    <property type="protein sequence ID" value="MBW7452543.1"/>
    <property type="molecule type" value="Genomic_DNA"/>
</dbReference>
<feature type="non-terminal residue" evidence="1">
    <location>
        <position position="84"/>
    </location>
</feature>
<protein>
    <submittedName>
        <fullName evidence="1">Extracellular solute-binding protein</fullName>
    </submittedName>
</protein>
<evidence type="ECO:0000313" key="2">
    <source>
        <dbReference type="Proteomes" id="UP001519887"/>
    </source>
</evidence>
<keyword evidence="2" id="KW-1185">Reference proteome</keyword>
<accession>A0ABS7BV75</accession>
<evidence type="ECO:0000313" key="1">
    <source>
        <dbReference type="EMBL" id="MBW7452543.1"/>
    </source>
</evidence>
<proteinExistence type="predicted"/>
<sequence length="84" mass="9009">MKRLTLSLLVGLMVVSTGLLSLVGNAGADFAGRFLQGSAAMMWNGDWAVQMLNDAIQQKGVKLNYDVAPLPHWKDSEPATTGSF</sequence>
<dbReference type="Proteomes" id="UP001519887">
    <property type="component" value="Unassembled WGS sequence"/>
</dbReference>
<reference evidence="1 2" key="1">
    <citation type="submission" date="2021-07" db="EMBL/GenBank/DDBJ databases">
        <title>Paenibacillus radiodurans sp. nov., isolated from the southeastern edge of Tengger Desert.</title>
        <authorList>
            <person name="Zhang G."/>
        </authorList>
    </citation>
    <scope>NUCLEOTIDE SEQUENCE [LARGE SCALE GENOMIC DNA]</scope>
    <source>
        <strain evidence="1 2">CCM 7311</strain>
    </source>
</reference>
<gene>
    <name evidence="1" type="ORF">K0U00_00620</name>
</gene>
<name>A0ABS7BV75_9BACL</name>
<dbReference type="SUPFAM" id="SSF53850">
    <property type="entry name" value="Periplasmic binding protein-like II"/>
    <property type="match status" value="1"/>
</dbReference>
<dbReference type="Gene3D" id="3.40.190.10">
    <property type="entry name" value="Periplasmic binding protein-like II"/>
    <property type="match status" value="1"/>
</dbReference>
<organism evidence="1 2">
    <name type="scientific">Paenibacillus sepulcri</name>
    <dbReference type="NCBI Taxonomy" id="359917"/>
    <lineage>
        <taxon>Bacteria</taxon>
        <taxon>Bacillati</taxon>
        <taxon>Bacillota</taxon>
        <taxon>Bacilli</taxon>
        <taxon>Bacillales</taxon>
        <taxon>Paenibacillaceae</taxon>
        <taxon>Paenibacillus</taxon>
    </lineage>
</organism>